<feature type="compositionally biased region" description="Polar residues" evidence="1">
    <location>
        <begin position="49"/>
        <end position="63"/>
    </location>
</feature>
<comment type="caution">
    <text evidence="2">The sequence shown here is derived from an EMBL/GenBank/DDBJ whole genome shotgun (WGS) entry which is preliminary data.</text>
</comment>
<name>A0A7J6W8R6_THATH</name>
<accession>A0A7J6W8R6</accession>
<dbReference type="Proteomes" id="UP000554482">
    <property type="component" value="Unassembled WGS sequence"/>
</dbReference>
<dbReference type="AlphaFoldDB" id="A0A7J6W8R6"/>
<evidence type="ECO:0000313" key="3">
    <source>
        <dbReference type="Proteomes" id="UP000554482"/>
    </source>
</evidence>
<evidence type="ECO:0000313" key="2">
    <source>
        <dbReference type="EMBL" id="KAF5192775.1"/>
    </source>
</evidence>
<sequence>MAASSQTLLGFNPSYYLELATRGILQCLGLNTTSSSSTPQLGEKKTNEMIISSQDQDSPSFTTAEPKMKSRRIVNPRVLKSVGGVRATAREVKPPLPDVGTGKSPRHNDYSA</sequence>
<feature type="region of interest" description="Disordered" evidence="1">
    <location>
        <begin position="49"/>
        <end position="112"/>
    </location>
</feature>
<protein>
    <submittedName>
        <fullName evidence="2">Uncharacterized protein</fullName>
    </submittedName>
</protein>
<keyword evidence="3" id="KW-1185">Reference proteome</keyword>
<organism evidence="2 3">
    <name type="scientific">Thalictrum thalictroides</name>
    <name type="common">Rue-anemone</name>
    <name type="synonym">Anemone thalictroides</name>
    <dbReference type="NCBI Taxonomy" id="46969"/>
    <lineage>
        <taxon>Eukaryota</taxon>
        <taxon>Viridiplantae</taxon>
        <taxon>Streptophyta</taxon>
        <taxon>Embryophyta</taxon>
        <taxon>Tracheophyta</taxon>
        <taxon>Spermatophyta</taxon>
        <taxon>Magnoliopsida</taxon>
        <taxon>Ranunculales</taxon>
        <taxon>Ranunculaceae</taxon>
        <taxon>Thalictroideae</taxon>
        <taxon>Thalictrum</taxon>
    </lineage>
</organism>
<dbReference type="EMBL" id="JABWDY010020933">
    <property type="protein sequence ID" value="KAF5192775.1"/>
    <property type="molecule type" value="Genomic_DNA"/>
</dbReference>
<reference evidence="2 3" key="1">
    <citation type="submission" date="2020-06" db="EMBL/GenBank/DDBJ databases">
        <title>Transcriptomic and genomic resources for Thalictrum thalictroides and T. hernandezii: Facilitating candidate gene discovery in an emerging model plant lineage.</title>
        <authorList>
            <person name="Arias T."/>
            <person name="Riano-Pachon D.M."/>
            <person name="Di Stilio V.S."/>
        </authorList>
    </citation>
    <scope>NUCLEOTIDE SEQUENCE [LARGE SCALE GENOMIC DNA]</scope>
    <source>
        <strain evidence="3">cv. WT478/WT964</strain>
        <tissue evidence="2">Leaves</tissue>
    </source>
</reference>
<gene>
    <name evidence="2" type="ORF">FRX31_017638</name>
</gene>
<dbReference type="OrthoDB" id="10401851at2759"/>
<proteinExistence type="predicted"/>
<evidence type="ECO:0000256" key="1">
    <source>
        <dbReference type="SAM" id="MobiDB-lite"/>
    </source>
</evidence>